<evidence type="ECO:0000256" key="6">
    <source>
        <dbReference type="ARBA" id="ARBA00023136"/>
    </source>
</evidence>
<dbReference type="AlphaFoldDB" id="A0A6B3NP44"/>
<gene>
    <name evidence="8" type="ORF">F6J89_31995</name>
</gene>
<feature type="transmembrane region" description="Helical" evidence="7">
    <location>
        <begin position="250"/>
        <end position="273"/>
    </location>
</feature>
<dbReference type="InterPro" id="IPR050833">
    <property type="entry name" value="Poly_Biosynth_Transport"/>
</dbReference>
<feature type="transmembrane region" description="Helical" evidence="7">
    <location>
        <begin position="91"/>
        <end position="109"/>
    </location>
</feature>
<evidence type="ECO:0000256" key="1">
    <source>
        <dbReference type="ARBA" id="ARBA00004651"/>
    </source>
</evidence>
<keyword evidence="5 7" id="KW-1133">Transmembrane helix</keyword>
<dbReference type="GO" id="GO:0005886">
    <property type="term" value="C:plasma membrane"/>
    <property type="evidence" value="ECO:0007669"/>
    <property type="project" value="UniProtKB-SubCell"/>
</dbReference>
<sequence>MASLKKQAIRATAWAFVGQFAGLFMRFGSNLVLARLLVPETFGLMALANTFLIGLQLFSDIGIGPSIIQNKRGDDPDFINTAWTLQVIRGFGLWLASLLITWPIAVYYDEPRLKLLIPIVSLNAVINGFQSTAQFTLNRHLAQGKLTGFNLSMVAIRNIVTIVWAWLSKTIWAIVGGSLISSLLNTLFSHRLVPEISNRFTWEKTAVKEIFSFGKWIFVSTAMVFLAMQADKLILGRLFPFETLGVYSVALTIAGMPAQAVGQISSKVIFPIISKFKDLPREKLRAKILQKRWLLLVSIAFGVAILVSFGDFLILALYEEKYYDAAWMLPILALGLWPALVVQTITKSLTAIGKPIYVAWGNFFKFIYMVVLLQLRPSPIGLLGAVIVIAFNDLPLYGAINYGLWKEELTGIVQDIQATMLLIGLITILVTSRYYLGFGLPIDRIL</sequence>
<keyword evidence="4 7" id="KW-0812">Transmembrane</keyword>
<evidence type="ECO:0000256" key="5">
    <source>
        <dbReference type="ARBA" id="ARBA00022989"/>
    </source>
</evidence>
<evidence type="ECO:0000256" key="2">
    <source>
        <dbReference type="ARBA" id="ARBA00007430"/>
    </source>
</evidence>
<dbReference type="Pfam" id="PF13440">
    <property type="entry name" value="Polysacc_synt_3"/>
    <property type="match status" value="1"/>
</dbReference>
<feature type="transmembrane region" description="Helical" evidence="7">
    <location>
        <begin position="416"/>
        <end position="436"/>
    </location>
</feature>
<evidence type="ECO:0000313" key="8">
    <source>
        <dbReference type="EMBL" id="NER32102.1"/>
    </source>
</evidence>
<feature type="transmembrane region" description="Helical" evidence="7">
    <location>
        <begin position="293"/>
        <end position="315"/>
    </location>
</feature>
<feature type="transmembrane region" description="Helical" evidence="7">
    <location>
        <begin position="173"/>
        <end position="193"/>
    </location>
</feature>
<feature type="transmembrane region" description="Helical" evidence="7">
    <location>
        <begin position="381"/>
        <end position="404"/>
    </location>
</feature>
<comment type="subcellular location">
    <subcellularLocation>
        <location evidence="1">Cell membrane</location>
        <topology evidence="1">Multi-pass membrane protein</topology>
    </subcellularLocation>
</comment>
<proteinExistence type="inferred from homology"/>
<comment type="caution">
    <text evidence="8">The sequence shown here is derived from an EMBL/GenBank/DDBJ whole genome shotgun (WGS) entry which is preliminary data.</text>
</comment>
<dbReference type="EMBL" id="JAAHFQ010001067">
    <property type="protein sequence ID" value="NER32102.1"/>
    <property type="molecule type" value="Genomic_DNA"/>
</dbReference>
<dbReference type="PANTHER" id="PTHR30250">
    <property type="entry name" value="PST FAMILY PREDICTED COLANIC ACID TRANSPORTER"/>
    <property type="match status" value="1"/>
</dbReference>
<keyword evidence="3" id="KW-1003">Cell membrane</keyword>
<feature type="transmembrane region" description="Helical" evidence="7">
    <location>
        <begin position="357"/>
        <end position="375"/>
    </location>
</feature>
<feature type="transmembrane region" description="Helical" evidence="7">
    <location>
        <begin position="327"/>
        <end position="345"/>
    </location>
</feature>
<comment type="similarity">
    <text evidence="2">Belongs to the polysaccharide synthase family.</text>
</comment>
<accession>A0A6B3NP44</accession>
<keyword evidence="6 7" id="KW-0472">Membrane</keyword>
<name>A0A6B3NP44_9CYAN</name>
<protein>
    <submittedName>
        <fullName evidence="8">Oligosaccharide flippase family protein</fullName>
    </submittedName>
</protein>
<reference evidence="8" key="1">
    <citation type="submission" date="2019-11" db="EMBL/GenBank/DDBJ databases">
        <title>Genomic insights into an expanded diversity of filamentous marine cyanobacteria reveals the extraordinary biosynthetic potential of Moorea and Okeania.</title>
        <authorList>
            <person name="Ferreira Leao T."/>
            <person name="Wang M."/>
            <person name="Moss N."/>
            <person name="Da Silva R."/>
            <person name="Sanders J."/>
            <person name="Nurk S."/>
            <person name="Gurevich A."/>
            <person name="Humphrey G."/>
            <person name="Reher R."/>
            <person name="Zhu Q."/>
            <person name="Belda-Ferre P."/>
            <person name="Glukhov E."/>
            <person name="Rex R."/>
            <person name="Dorrestein P.C."/>
            <person name="Knight R."/>
            <person name="Pevzner P."/>
            <person name="Gerwick W.H."/>
            <person name="Gerwick L."/>
        </authorList>
    </citation>
    <scope>NUCLEOTIDE SEQUENCE</scope>
    <source>
        <strain evidence="8">SIO1C4</strain>
    </source>
</reference>
<evidence type="ECO:0000256" key="7">
    <source>
        <dbReference type="SAM" id="Phobius"/>
    </source>
</evidence>
<dbReference type="PANTHER" id="PTHR30250:SF10">
    <property type="entry name" value="LIPOPOLYSACCHARIDE BIOSYNTHESIS PROTEIN WZXC"/>
    <property type="match status" value="1"/>
</dbReference>
<organism evidence="8">
    <name type="scientific">Symploca sp. SIO1C4</name>
    <dbReference type="NCBI Taxonomy" id="2607765"/>
    <lineage>
        <taxon>Bacteria</taxon>
        <taxon>Bacillati</taxon>
        <taxon>Cyanobacteriota</taxon>
        <taxon>Cyanophyceae</taxon>
        <taxon>Coleofasciculales</taxon>
        <taxon>Coleofasciculaceae</taxon>
        <taxon>Symploca</taxon>
    </lineage>
</organism>
<feature type="transmembrane region" description="Helical" evidence="7">
    <location>
        <begin position="149"/>
        <end position="167"/>
    </location>
</feature>
<feature type="transmembrane region" description="Helical" evidence="7">
    <location>
        <begin position="213"/>
        <end position="230"/>
    </location>
</feature>
<evidence type="ECO:0000256" key="3">
    <source>
        <dbReference type="ARBA" id="ARBA00022475"/>
    </source>
</evidence>
<evidence type="ECO:0000256" key="4">
    <source>
        <dbReference type="ARBA" id="ARBA00022692"/>
    </source>
</evidence>